<dbReference type="GO" id="GO:0009263">
    <property type="term" value="P:deoxyribonucleotide biosynthetic process"/>
    <property type="evidence" value="ECO:0007669"/>
    <property type="project" value="InterPro"/>
</dbReference>
<dbReference type="EMBL" id="MW043865">
    <property type="protein sequence ID" value="QPI17681.1"/>
    <property type="molecule type" value="Genomic_DNA"/>
</dbReference>
<dbReference type="InterPro" id="IPR000358">
    <property type="entry name" value="RNR_small_fam"/>
</dbReference>
<evidence type="ECO:0000313" key="1">
    <source>
        <dbReference type="EMBL" id="QPI17681.1"/>
    </source>
</evidence>
<evidence type="ECO:0000313" key="2">
    <source>
        <dbReference type="Proteomes" id="UP000683418"/>
    </source>
</evidence>
<protein>
    <submittedName>
        <fullName evidence="1">Putative ribonucleotide reductase, small chain</fullName>
    </submittedName>
</protein>
<dbReference type="Proteomes" id="UP000683418">
    <property type="component" value="Segment"/>
</dbReference>
<proteinExistence type="predicted"/>
<accession>A0A8E4RFX4</accession>
<gene>
    <name evidence="1" type="ORF">vBAmePR8F_gp21</name>
</gene>
<organism evidence="1 2">
    <name type="scientific">Alteromonas phage vB_AmeP_R8W</name>
    <dbReference type="NCBI Taxonomy" id="2774152"/>
    <lineage>
        <taxon>Viruses</taxon>
        <taxon>Duplodnaviria</taxon>
        <taxon>Heunggongvirae</taxon>
        <taxon>Uroviricota</taxon>
        <taxon>Caudoviricetes</taxon>
        <taxon>Autographivirales</taxon>
        <taxon>Foturvirus</taxon>
        <taxon>Foturvirus R8W</taxon>
    </lineage>
</organism>
<dbReference type="Pfam" id="PF00268">
    <property type="entry name" value="Ribonuc_red_sm"/>
    <property type="match status" value="1"/>
</dbReference>
<keyword evidence="2" id="KW-1185">Reference proteome</keyword>
<sequence length="336" mass="38755">MEEVTPNKVRMQTYKEAYTFDYPMAIQFAETQEDVFWGANEIAVEKDVHDILVNMTEAERHGVITTLKLFTLYELVAGNEYWGGRFKRMFPRHDIRQMAATFAYTELGIHAPFYNKINKALNLDTDEFYTDYVNDPVLKERMEFIDSMVDHKDDLVSLGAFSMVECAILYSSFAFLKHFQARGKNKLLNVVSGINFSVRDENLHGEGGAWAFKQLLAEKLEAGHEVDVAELQQCLVDVAHKLFEHESIIIDKIFEKGEIEGVSADDMKKFVKGRLNICMSNLDMHPVFNDTDSVTATWFYKDINMVKFGDFFVSVSSEYNRSWKEGGFKWRPNTNV</sequence>
<dbReference type="PANTHER" id="PTHR23409:SF18">
    <property type="entry name" value="RIBONUCLEOSIDE-DIPHOSPHATE REDUCTASE SUBUNIT M2"/>
    <property type="match status" value="1"/>
</dbReference>
<dbReference type="PANTHER" id="PTHR23409">
    <property type="entry name" value="RIBONUCLEOSIDE-DIPHOSPHATE REDUCTASE SMALL CHAIN"/>
    <property type="match status" value="1"/>
</dbReference>
<reference evidence="1 2" key="1">
    <citation type="submission" date="2020-09" db="EMBL/GenBank/DDBJ databases">
        <authorList>
            <person name="Feng X."/>
            <person name="Yan W."/>
            <person name="Jiao N."/>
            <person name="Zhang R."/>
        </authorList>
    </citation>
    <scope>NUCLEOTIDE SEQUENCE [LARGE SCALE GENOMIC DNA]</scope>
</reference>
<name>A0A8E4RFX4_9CAUD</name>